<dbReference type="GO" id="GO:0004984">
    <property type="term" value="F:olfactory receptor activity"/>
    <property type="evidence" value="ECO:0007669"/>
    <property type="project" value="InterPro"/>
</dbReference>
<evidence type="ECO:0000256" key="2">
    <source>
        <dbReference type="ARBA" id="ARBA00022475"/>
    </source>
</evidence>
<keyword evidence="4 10" id="KW-0812">Transmembrane</keyword>
<feature type="transmembrane region" description="Helical" evidence="10">
    <location>
        <begin position="24"/>
        <end position="43"/>
    </location>
</feature>
<keyword evidence="9" id="KW-0807">Transducer</keyword>
<keyword evidence="3" id="KW-0716">Sensory transduction</keyword>
<dbReference type="GO" id="GO:0007165">
    <property type="term" value="P:signal transduction"/>
    <property type="evidence" value="ECO:0007669"/>
    <property type="project" value="UniProtKB-KW"/>
</dbReference>
<comment type="subcellular location">
    <subcellularLocation>
        <location evidence="1">Cell membrane</location>
        <topology evidence="1">Multi-pass membrane protein</topology>
    </subcellularLocation>
</comment>
<sequence>MSLICAIVFGTIGNQALKSKPLGALLYLLGYVVALFLPCHAGQRLLDETLSVSDAVYESKWYDCDVRTMKDILFIIARCQNPQYLDALPLGSFNYPLFLLIVKTSYSYLTLLQQST</sequence>
<dbReference type="PANTHER" id="PTHR21137:SF35">
    <property type="entry name" value="ODORANT RECEPTOR 19A-RELATED"/>
    <property type="match status" value="1"/>
</dbReference>
<dbReference type="Pfam" id="PF02949">
    <property type="entry name" value="7tm_6"/>
    <property type="match status" value="1"/>
</dbReference>
<evidence type="ECO:0000256" key="3">
    <source>
        <dbReference type="ARBA" id="ARBA00022606"/>
    </source>
</evidence>
<protein>
    <submittedName>
        <fullName evidence="11">Odorant receptor 14</fullName>
    </submittedName>
</protein>
<evidence type="ECO:0000256" key="1">
    <source>
        <dbReference type="ARBA" id="ARBA00004651"/>
    </source>
</evidence>
<keyword evidence="5" id="KW-0552">Olfaction</keyword>
<accession>A0A7G7WNB4</accession>
<feature type="transmembrane region" description="Helical" evidence="10">
    <location>
        <begin position="93"/>
        <end position="112"/>
    </location>
</feature>
<evidence type="ECO:0000256" key="6">
    <source>
        <dbReference type="ARBA" id="ARBA00022989"/>
    </source>
</evidence>
<keyword evidence="8 11" id="KW-0675">Receptor</keyword>
<evidence type="ECO:0000256" key="4">
    <source>
        <dbReference type="ARBA" id="ARBA00022692"/>
    </source>
</evidence>
<evidence type="ECO:0000256" key="10">
    <source>
        <dbReference type="SAM" id="Phobius"/>
    </source>
</evidence>
<evidence type="ECO:0000256" key="9">
    <source>
        <dbReference type="ARBA" id="ARBA00023224"/>
    </source>
</evidence>
<evidence type="ECO:0000313" key="11">
    <source>
        <dbReference type="EMBL" id="QNH68040.1"/>
    </source>
</evidence>
<reference evidence="11" key="2">
    <citation type="submission" date="2020-06" db="EMBL/GenBank/DDBJ databases">
        <authorList>
            <person name="Qian J."/>
        </authorList>
    </citation>
    <scope>NUCLEOTIDE SEQUENCE</scope>
    <source>
        <tissue evidence="11">Antenna</tissue>
    </source>
</reference>
<evidence type="ECO:0000256" key="5">
    <source>
        <dbReference type="ARBA" id="ARBA00022725"/>
    </source>
</evidence>
<keyword evidence="7 10" id="KW-0472">Membrane</keyword>
<dbReference type="InterPro" id="IPR004117">
    <property type="entry name" value="7tm6_olfct_rcpt"/>
</dbReference>
<reference evidence="11" key="1">
    <citation type="journal article" date="2020" name="Front. Physiol.">
        <title>Identification and Expression Profile of Olfactory Receptor Genes Based on Apriona germari (Hope) Antennal Transcriptome.</title>
        <authorList>
            <person name="Qian J.L."/>
            <person name="Mang D.Z."/>
            <person name="Lv G.C."/>
            <person name="Ye J."/>
            <person name="Li Z.Q."/>
            <person name="Chu B."/>
            <person name="Sun L."/>
            <person name="Liu Y.J."/>
            <person name="Zhang L.W."/>
        </authorList>
    </citation>
    <scope>NUCLEOTIDE SEQUENCE</scope>
    <source>
        <tissue evidence="11">Antenna</tissue>
    </source>
</reference>
<dbReference type="EMBL" id="MT598231">
    <property type="protein sequence ID" value="QNH68040.1"/>
    <property type="molecule type" value="mRNA"/>
</dbReference>
<name>A0A7G7WNB4_APRGE</name>
<keyword evidence="2" id="KW-1003">Cell membrane</keyword>
<keyword evidence="6 10" id="KW-1133">Transmembrane helix</keyword>
<evidence type="ECO:0000256" key="8">
    <source>
        <dbReference type="ARBA" id="ARBA00023170"/>
    </source>
</evidence>
<dbReference type="GO" id="GO:0005549">
    <property type="term" value="F:odorant binding"/>
    <property type="evidence" value="ECO:0007669"/>
    <property type="project" value="InterPro"/>
</dbReference>
<organism evidence="11">
    <name type="scientific">Apriona germarii</name>
    <name type="common">Mulberry longhorn beetle</name>
    <name type="synonym">Lamia germarii</name>
    <dbReference type="NCBI Taxonomy" id="157307"/>
    <lineage>
        <taxon>Eukaryota</taxon>
        <taxon>Metazoa</taxon>
        <taxon>Ecdysozoa</taxon>
        <taxon>Arthropoda</taxon>
        <taxon>Hexapoda</taxon>
        <taxon>Insecta</taxon>
        <taxon>Pterygota</taxon>
        <taxon>Neoptera</taxon>
        <taxon>Endopterygota</taxon>
        <taxon>Coleoptera</taxon>
        <taxon>Polyphaga</taxon>
        <taxon>Cucujiformia</taxon>
        <taxon>Chrysomeloidea</taxon>
        <taxon>Cerambycidae</taxon>
        <taxon>Lamiinae</taxon>
        <taxon>Batocerini</taxon>
        <taxon>Apriona</taxon>
    </lineage>
</organism>
<evidence type="ECO:0000256" key="7">
    <source>
        <dbReference type="ARBA" id="ARBA00023136"/>
    </source>
</evidence>
<dbReference type="GO" id="GO:0005886">
    <property type="term" value="C:plasma membrane"/>
    <property type="evidence" value="ECO:0007669"/>
    <property type="project" value="UniProtKB-SubCell"/>
</dbReference>
<proteinExistence type="evidence at transcript level"/>
<dbReference type="PANTHER" id="PTHR21137">
    <property type="entry name" value="ODORANT RECEPTOR"/>
    <property type="match status" value="1"/>
</dbReference>
<dbReference type="AlphaFoldDB" id="A0A7G7WNB4"/>